<protein>
    <submittedName>
        <fullName evidence="8">ABC transporter permease subunit</fullName>
    </submittedName>
</protein>
<evidence type="ECO:0000256" key="2">
    <source>
        <dbReference type="ARBA" id="ARBA00022448"/>
    </source>
</evidence>
<dbReference type="InterPro" id="IPR035906">
    <property type="entry name" value="MetI-like_sf"/>
</dbReference>
<evidence type="ECO:0000313" key="9">
    <source>
        <dbReference type="Proteomes" id="UP001500368"/>
    </source>
</evidence>
<feature type="transmembrane region" description="Helical" evidence="6">
    <location>
        <begin position="179"/>
        <end position="204"/>
    </location>
</feature>
<dbReference type="Pfam" id="PF00528">
    <property type="entry name" value="BPD_transp_1"/>
    <property type="match status" value="1"/>
</dbReference>
<dbReference type="CDD" id="cd06261">
    <property type="entry name" value="TM_PBP2"/>
    <property type="match status" value="1"/>
</dbReference>
<feature type="transmembrane region" description="Helical" evidence="6">
    <location>
        <begin position="83"/>
        <end position="103"/>
    </location>
</feature>
<accession>A0ABP9FXR6</accession>
<comment type="similarity">
    <text evidence="6">Belongs to the binding-protein-dependent transport system permease family.</text>
</comment>
<comment type="caution">
    <text evidence="8">The sequence shown here is derived from an EMBL/GenBank/DDBJ whole genome shotgun (WGS) entry which is preliminary data.</text>
</comment>
<evidence type="ECO:0000256" key="3">
    <source>
        <dbReference type="ARBA" id="ARBA00022692"/>
    </source>
</evidence>
<keyword evidence="3 6" id="KW-0812">Transmembrane</keyword>
<name>A0ABP9FXR6_9MICC</name>
<keyword evidence="5 6" id="KW-0472">Membrane</keyword>
<dbReference type="RefSeq" id="WP_345477689.1">
    <property type="nucleotide sequence ID" value="NZ_BAABLW010000007.1"/>
</dbReference>
<dbReference type="PANTHER" id="PTHR30177">
    <property type="entry name" value="GLYCINE BETAINE/L-PROLINE TRANSPORT SYSTEM PERMEASE PROTEIN PROW"/>
    <property type="match status" value="1"/>
</dbReference>
<organism evidence="8 9">
    <name type="scientific">Nesterenkonia rhizosphaerae</name>
    <dbReference type="NCBI Taxonomy" id="1348272"/>
    <lineage>
        <taxon>Bacteria</taxon>
        <taxon>Bacillati</taxon>
        <taxon>Actinomycetota</taxon>
        <taxon>Actinomycetes</taxon>
        <taxon>Micrococcales</taxon>
        <taxon>Micrococcaceae</taxon>
        <taxon>Nesterenkonia</taxon>
    </lineage>
</organism>
<evidence type="ECO:0000313" key="8">
    <source>
        <dbReference type="EMBL" id="GAA4921685.1"/>
    </source>
</evidence>
<evidence type="ECO:0000256" key="4">
    <source>
        <dbReference type="ARBA" id="ARBA00022989"/>
    </source>
</evidence>
<dbReference type="InterPro" id="IPR000515">
    <property type="entry name" value="MetI-like"/>
</dbReference>
<feature type="domain" description="ABC transmembrane type-1" evidence="7">
    <location>
        <begin position="15"/>
        <end position="197"/>
    </location>
</feature>
<keyword evidence="2 6" id="KW-0813">Transport</keyword>
<keyword evidence="4 6" id="KW-1133">Transmembrane helix</keyword>
<sequence>MGWILNNSSRILELTLDHLLLSAPAIVATFILAVPLALVANAVRPLREVVISGTGLLYAIPSLPLFIVLPLILGTGVRDPLNVVAALTLFGLALMVRSAADALQSVPQEVRLSSTALGHSRLGRFFTVDLPLAGPGLLAGLRVVSVSTISLVSVSAVLGVRSLGSLFTDGFERNIVPSIVAGILCTAVLALVLDLLLVAAGRLLMPWAHRGGRA</sequence>
<comment type="subcellular location">
    <subcellularLocation>
        <location evidence="6">Cell membrane</location>
        <topology evidence="6">Multi-pass membrane protein</topology>
    </subcellularLocation>
    <subcellularLocation>
        <location evidence="1">Membrane</location>
        <topology evidence="1">Multi-pass membrane protein</topology>
    </subcellularLocation>
</comment>
<reference evidence="9" key="1">
    <citation type="journal article" date="2019" name="Int. J. Syst. Evol. Microbiol.">
        <title>The Global Catalogue of Microorganisms (GCM) 10K type strain sequencing project: providing services to taxonomists for standard genome sequencing and annotation.</title>
        <authorList>
            <consortium name="The Broad Institute Genomics Platform"/>
            <consortium name="The Broad Institute Genome Sequencing Center for Infectious Disease"/>
            <person name="Wu L."/>
            <person name="Ma J."/>
        </authorList>
    </citation>
    <scope>NUCLEOTIDE SEQUENCE [LARGE SCALE GENOMIC DNA]</scope>
    <source>
        <strain evidence="9">JCM 19129</strain>
    </source>
</reference>
<evidence type="ECO:0000256" key="6">
    <source>
        <dbReference type="RuleBase" id="RU363032"/>
    </source>
</evidence>
<dbReference type="Proteomes" id="UP001500368">
    <property type="component" value="Unassembled WGS sequence"/>
</dbReference>
<evidence type="ECO:0000256" key="5">
    <source>
        <dbReference type="ARBA" id="ARBA00023136"/>
    </source>
</evidence>
<evidence type="ECO:0000259" key="7">
    <source>
        <dbReference type="PROSITE" id="PS50928"/>
    </source>
</evidence>
<dbReference type="EMBL" id="BAABLW010000007">
    <property type="protein sequence ID" value="GAA4921685.1"/>
    <property type="molecule type" value="Genomic_DNA"/>
</dbReference>
<dbReference type="Gene3D" id="1.10.3720.10">
    <property type="entry name" value="MetI-like"/>
    <property type="match status" value="1"/>
</dbReference>
<feature type="transmembrane region" description="Helical" evidence="6">
    <location>
        <begin position="20"/>
        <end position="43"/>
    </location>
</feature>
<evidence type="ECO:0000256" key="1">
    <source>
        <dbReference type="ARBA" id="ARBA00004141"/>
    </source>
</evidence>
<dbReference type="InterPro" id="IPR051204">
    <property type="entry name" value="ABC_transp_perm/SBD"/>
</dbReference>
<dbReference type="SUPFAM" id="SSF161098">
    <property type="entry name" value="MetI-like"/>
    <property type="match status" value="1"/>
</dbReference>
<dbReference type="PANTHER" id="PTHR30177:SF4">
    <property type="entry name" value="OSMOPROTECTANT IMPORT PERMEASE PROTEIN OSMW"/>
    <property type="match status" value="1"/>
</dbReference>
<proteinExistence type="inferred from homology"/>
<gene>
    <name evidence="8" type="ORF">GCM10025790_17790</name>
</gene>
<dbReference type="PROSITE" id="PS50928">
    <property type="entry name" value="ABC_TM1"/>
    <property type="match status" value="1"/>
</dbReference>
<keyword evidence="9" id="KW-1185">Reference proteome</keyword>
<feature type="transmembrane region" description="Helical" evidence="6">
    <location>
        <begin position="55"/>
        <end position="77"/>
    </location>
</feature>
<feature type="transmembrane region" description="Helical" evidence="6">
    <location>
        <begin position="139"/>
        <end position="159"/>
    </location>
</feature>